<proteinExistence type="predicted"/>
<evidence type="ECO:0000256" key="2">
    <source>
        <dbReference type="ARBA" id="ARBA00039663"/>
    </source>
</evidence>
<dbReference type="InterPro" id="IPR015590">
    <property type="entry name" value="Aldehyde_DH_dom"/>
</dbReference>
<dbReference type="SUPFAM" id="SSF53720">
    <property type="entry name" value="ALDH-like"/>
    <property type="match status" value="1"/>
</dbReference>
<dbReference type="EMBL" id="AP022582">
    <property type="protein sequence ID" value="BBY02493.1"/>
    <property type="molecule type" value="Genomic_DNA"/>
</dbReference>
<name>A0A7I7P0U0_9MYCO</name>
<dbReference type="GO" id="GO:0036243">
    <property type="term" value="F:succinate-semialdehyde dehydrogenase (NADP+) activity"/>
    <property type="evidence" value="ECO:0007669"/>
    <property type="project" value="UniProtKB-EC"/>
</dbReference>
<dbReference type="KEGG" id="mseo:MSEO_29920"/>
<comment type="catalytic activity">
    <reaction evidence="3">
        <text>succinate semialdehyde + NADP(+) + H2O = succinate + NADPH + 2 H(+)</text>
        <dbReference type="Rhea" id="RHEA:13213"/>
        <dbReference type="ChEBI" id="CHEBI:15377"/>
        <dbReference type="ChEBI" id="CHEBI:15378"/>
        <dbReference type="ChEBI" id="CHEBI:30031"/>
        <dbReference type="ChEBI" id="CHEBI:57706"/>
        <dbReference type="ChEBI" id="CHEBI:57783"/>
        <dbReference type="ChEBI" id="CHEBI:58349"/>
        <dbReference type="EC" id="1.2.1.79"/>
    </reaction>
</comment>
<evidence type="ECO:0000259" key="4">
    <source>
        <dbReference type="Pfam" id="PF00171"/>
    </source>
</evidence>
<dbReference type="Pfam" id="PF00171">
    <property type="entry name" value="Aldedh"/>
    <property type="match status" value="1"/>
</dbReference>
<dbReference type="InterPro" id="IPR016163">
    <property type="entry name" value="Ald_DH_C"/>
</dbReference>
<dbReference type="InterPro" id="IPR016161">
    <property type="entry name" value="Ald_DH/histidinol_DH"/>
</dbReference>
<evidence type="ECO:0000256" key="1">
    <source>
        <dbReference type="ARBA" id="ARBA00039122"/>
    </source>
</evidence>
<reference evidence="5 6" key="1">
    <citation type="journal article" date="2019" name="Emerg. Microbes Infect.">
        <title>Comprehensive subspecies identification of 175 nontuberculous mycobacteria species based on 7547 genomic profiles.</title>
        <authorList>
            <person name="Matsumoto Y."/>
            <person name="Kinjo T."/>
            <person name="Motooka D."/>
            <person name="Nabeya D."/>
            <person name="Jung N."/>
            <person name="Uechi K."/>
            <person name="Horii T."/>
            <person name="Iida T."/>
            <person name="Fujita J."/>
            <person name="Nakamura S."/>
        </authorList>
    </citation>
    <scope>NUCLEOTIDE SEQUENCE [LARGE SCALE GENOMIC DNA]</scope>
    <source>
        <strain evidence="5 6">JCM 16018</strain>
    </source>
</reference>
<gene>
    <name evidence="5" type="ORF">MSEO_29920</name>
</gene>
<dbReference type="EC" id="1.2.1.79" evidence="1"/>
<sequence length="72" mass="7777">MHEHIFPPVVSVSPFRSDEDAIALANDTSFGLANYVHTTNLARAHTAARALQSGTAHRLRLACATSLVLVQH</sequence>
<dbReference type="AlphaFoldDB" id="A0A7I7P0U0"/>
<evidence type="ECO:0000256" key="3">
    <source>
        <dbReference type="ARBA" id="ARBA00048559"/>
    </source>
</evidence>
<accession>A0A7I7P0U0</accession>
<evidence type="ECO:0000313" key="6">
    <source>
        <dbReference type="Proteomes" id="UP000466632"/>
    </source>
</evidence>
<keyword evidence="6" id="KW-1185">Reference proteome</keyword>
<dbReference type="Proteomes" id="UP000466632">
    <property type="component" value="Chromosome"/>
</dbReference>
<evidence type="ECO:0000313" key="5">
    <source>
        <dbReference type="EMBL" id="BBY02493.1"/>
    </source>
</evidence>
<dbReference type="Gene3D" id="3.40.309.10">
    <property type="entry name" value="Aldehyde Dehydrogenase, Chain A, domain 2"/>
    <property type="match status" value="1"/>
</dbReference>
<protein>
    <recommendedName>
        <fullName evidence="2">Putative succinate-semialdehyde dehydrogenase [NADP(+)] 2</fullName>
        <ecNumber evidence="1">1.2.1.79</ecNumber>
    </recommendedName>
</protein>
<dbReference type="PANTHER" id="PTHR11699">
    <property type="entry name" value="ALDEHYDE DEHYDROGENASE-RELATED"/>
    <property type="match status" value="1"/>
</dbReference>
<organism evidence="5 6">
    <name type="scientific">Mycobacterium seoulense</name>
    <dbReference type="NCBI Taxonomy" id="386911"/>
    <lineage>
        <taxon>Bacteria</taxon>
        <taxon>Bacillati</taxon>
        <taxon>Actinomycetota</taxon>
        <taxon>Actinomycetes</taxon>
        <taxon>Mycobacteriales</taxon>
        <taxon>Mycobacteriaceae</taxon>
        <taxon>Mycobacterium</taxon>
    </lineage>
</organism>
<feature type="domain" description="Aldehyde dehydrogenase" evidence="4">
    <location>
        <begin position="1"/>
        <end position="56"/>
    </location>
</feature>